<dbReference type="GO" id="GO:0006783">
    <property type="term" value="P:heme biosynthetic process"/>
    <property type="evidence" value="ECO:0007669"/>
    <property type="project" value="TreeGrafter"/>
</dbReference>
<dbReference type="InterPro" id="IPR008254">
    <property type="entry name" value="Flavodoxin/NO_synth"/>
</dbReference>
<dbReference type="SUPFAM" id="SSF52218">
    <property type="entry name" value="Flavoproteins"/>
    <property type="match status" value="1"/>
</dbReference>
<dbReference type="GO" id="GO:0070819">
    <property type="term" value="F:menaquinone-dependent protoporphyrinogen oxidase activity"/>
    <property type="evidence" value="ECO:0007669"/>
    <property type="project" value="TreeGrafter"/>
</dbReference>
<dbReference type="InterPro" id="IPR029039">
    <property type="entry name" value="Flavoprotein-like_sf"/>
</dbReference>
<protein>
    <submittedName>
        <fullName evidence="1">Protoporphyrinogen oxidase</fullName>
        <ecNumber evidence="1">1.3.3.4</ecNumber>
    </submittedName>
</protein>
<dbReference type="GO" id="GO:0004729">
    <property type="term" value="F:oxygen-dependent protoporphyrinogen oxidase activity"/>
    <property type="evidence" value="ECO:0007669"/>
    <property type="project" value="UniProtKB-EC"/>
</dbReference>
<dbReference type="PROSITE" id="PS50902">
    <property type="entry name" value="FLAVODOXIN_LIKE"/>
    <property type="match status" value="1"/>
</dbReference>
<dbReference type="KEGG" id="mema:MMAB1_2592"/>
<evidence type="ECO:0000313" key="1">
    <source>
        <dbReference type="EMBL" id="CVK33805.1"/>
    </source>
</evidence>
<organism evidence="1 2">
    <name type="scientific">Methanoculleus bourgensis</name>
    <dbReference type="NCBI Taxonomy" id="83986"/>
    <lineage>
        <taxon>Archaea</taxon>
        <taxon>Methanobacteriati</taxon>
        <taxon>Methanobacteriota</taxon>
        <taxon>Stenosarchaea group</taxon>
        <taxon>Methanomicrobia</taxon>
        <taxon>Methanomicrobiales</taxon>
        <taxon>Methanomicrobiaceae</taxon>
        <taxon>Methanoculleus</taxon>
    </lineage>
</organism>
<dbReference type="InterPro" id="IPR026816">
    <property type="entry name" value="Flavodoxin_dom"/>
</dbReference>
<keyword evidence="1" id="KW-0560">Oxidoreductase</keyword>
<dbReference type="GO" id="GO:0009055">
    <property type="term" value="F:electron transfer activity"/>
    <property type="evidence" value="ECO:0007669"/>
    <property type="project" value="InterPro"/>
</dbReference>
<sequence length="178" mass="19589">MRVIVLYASRYGSTKGIAEFIAEKLRQRGVQAEARSVDAAPDPGDYDAVVIGSAVYMGHWMKEAVEFVRRNRTALTGMPVWLFSSGPLELGPEIASIDDPKLEPEEISGFLEAIHPRGHRVFFGALDPGKLGFMHRTLRKLPAARAILPEGDFRDWNNIEAWAESIAHALVTPPVAPA</sequence>
<dbReference type="Gene3D" id="3.40.50.360">
    <property type="match status" value="1"/>
</dbReference>
<dbReference type="OrthoDB" id="103611at2157"/>
<dbReference type="GO" id="GO:0010181">
    <property type="term" value="F:FMN binding"/>
    <property type="evidence" value="ECO:0007669"/>
    <property type="project" value="InterPro"/>
</dbReference>
<name>A0A0X3BQN1_9EURY</name>
<dbReference type="EMBL" id="LT158599">
    <property type="protein sequence ID" value="CVK33805.1"/>
    <property type="molecule type" value="Genomic_DNA"/>
</dbReference>
<dbReference type="EC" id="1.3.3.4" evidence="1"/>
<dbReference type="GeneID" id="27138206"/>
<dbReference type="InterPro" id="IPR052200">
    <property type="entry name" value="Protoporphyrinogen_IX_DH"/>
</dbReference>
<reference evidence="1 2" key="1">
    <citation type="submission" date="2016-01" db="EMBL/GenBank/DDBJ databases">
        <authorList>
            <person name="Manzoor S."/>
        </authorList>
    </citation>
    <scope>NUCLEOTIDE SEQUENCE [LARGE SCALE GENOMIC DNA]</scope>
    <source>
        <strain evidence="1">Methanoculleus sp MAB1</strain>
    </source>
</reference>
<proteinExistence type="predicted"/>
<dbReference type="PANTHER" id="PTHR38030">
    <property type="entry name" value="PROTOPORPHYRINOGEN IX DEHYDROGENASE [MENAQUINONE]"/>
    <property type="match status" value="1"/>
</dbReference>
<dbReference type="Pfam" id="PF12724">
    <property type="entry name" value="Flavodoxin_5"/>
    <property type="match status" value="1"/>
</dbReference>
<dbReference type="InterPro" id="IPR001226">
    <property type="entry name" value="Flavodoxin_CS"/>
</dbReference>
<dbReference type="Proteomes" id="UP000069850">
    <property type="component" value="Chromosome 1"/>
</dbReference>
<dbReference type="AlphaFoldDB" id="A0A0X3BQN1"/>
<accession>A0A0X3BQN1</accession>
<evidence type="ECO:0000313" key="2">
    <source>
        <dbReference type="Proteomes" id="UP000069850"/>
    </source>
</evidence>
<dbReference type="PROSITE" id="PS00201">
    <property type="entry name" value="FLAVODOXIN"/>
    <property type="match status" value="1"/>
</dbReference>
<dbReference type="RefSeq" id="WP_062264979.1">
    <property type="nucleotide sequence ID" value="NZ_DAIMMY010000088.1"/>
</dbReference>
<gene>
    <name evidence="1" type="ORF">MMAB1_2592</name>
</gene>
<dbReference type="PANTHER" id="PTHR38030:SF2">
    <property type="entry name" value="PROTOPORPHYRINOGEN IX DEHYDROGENASE [QUINONE]"/>
    <property type="match status" value="1"/>
</dbReference>